<keyword evidence="7 14" id="KW-0276">Fatty acid metabolism</keyword>
<dbReference type="PANTHER" id="PTHR11035:SF3">
    <property type="entry name" value="VERY-LONG-CHAIN (3R)-3-HYDROXYACYL-COA DEHYDRATASE"/>
    <property type="match status" value="1"/>
</dbReference>
<evidence type="ECO:0000256" key="8">
    <source>
        <dbReference type="ARBA" id="ARBA00022989"/>
    </source>
</evidence>
<reference evidence="15" key="1">
    <citation type="submission" date="2023-07" db="EMBL/GenBank/DDBJ databases">
        <title>Chromosome-level genome assembly of Artemia franciscana.</title>
        <authorList>
            <person name="Jo E."/>
        </authorList>
    </citation>
    <scope>NUCLEOTIDE SEQUENCE</scope>
    <source>
        <tissue evidence="15">Whole body</tissue>
    </source>
</reference>
<keyword evidence="5 14" id="KW-0444">Lipid biosynthesis</keyword>
<comment type="caution">
    <text evidence="15">The sequence shown here is derived from an EMBL/GenBank/DDBJ whole genome shotgun (WGS) entry which is preliminary data.</text>
</comment>
<evidence type="ECO:0000313" key="15">
    <source>
        <dbReference type="EMBL" id="KAK2725638.1"/>
    </source>
</evidence>
<comment type="similarity">
    <text evidence="3 14">Belongs to the very long-chain fatty acids dehydratase HACD family.</text>
</comment>
<protein>
    <recommendedName>
        <fullName evidence="4 14">Very-long-chain (3R)-3-hydroxyacyl-CoA dehydratase</fullName>
        <ecNumber evidence="4 14">4.2.1.134</ecNumber>
    </recommendedName>
</protein>
<dbReference type="InterPro" id="IPR007482">
    <property type="entry name" value="Tyr_Pase-like_PTPLA"/>
</dbReference>
<evidence type="ECO:0000256" key="13">
    <source>
        <dbReference type="ARBA" id="ARBA00036671"/>
    </source>
</evidence>
<feature type="transmembrane region" description="Helical" evidence="14">
    <location>
        <begin position="41"/>
        <end position="63"/>
    </location>
</feature>
<sequence>ILHSLFGMVSTKTGVVLPQVFSRVFVVWIGLHYCHASKSSIGLPLILIAWTITEIIRYSFYFFALLGDTPYLLKYLRYTLFIVLYPIGITGELIICYHAFAEFSANGNLSYNLPNKINFTWHTSWFIVLYMFSYIP</sequence>
<evidence type="ECO:0000256" key="3">
    <source>
        <dbReference type="ARBA" id="ARBA00007811"/>
    </source>
</evidence>
<evidence type="ECO:0000256" key="11">
    <source>
        <dbReference type="ARBA" id="ARBA00023160"/>
    </source>
</evidence>
<comment type="pathway">
    <text evidence="2 14">Lipid metabolism; fatty acid biosynthesis.</text>
</comment>
<feature type="transmembrane region" description="Helical" evidence="14">
    <location>
        <begin position="117"/>
        <end position="135"/>
    </location>
</feature>
<evidence type="ECO:0000256" key="7">
    <source>
        <dbReference type="ARBA" id="ARBA00022832"/>
    </source>
</evidence>
<evidence type="ECO:0000313" key="16">
    <source>
        <dbReference type="Proteomes" id="UP001187531"/>
    </source>
</evidence>
<accession>A0AA88LBU8</accession>
<proteinExistence type="inferred from homology"/>
<feature type="transmembrane region" description="Helical" evidence="14">
    <location>
        <begin position="75"/>
        <end position="97"/>
    </location>
</feature>
<dbReference type="EMBL" id="JAVRJZ010000002">
    <property type="protein sequence ID" value="KAK2725638.1"/>
    <property type="molecule type" value="Genomic_DNA"/>
</dbReference>
<name>A0AA88LBU8_ARTSF</name>
<organism evidence="15 16">
    <name type="scientific">Artemia franciscana</name>
    <name type="common">Brine shrimp</name>
    <name type="synonym">Artemia sanfranciscana</name>
    <dbReference type="NCBI Taxonomy" id="6661"/>
    <lineage>
        <taxon>Eukaryota</taxon>
        <taxon>Metazoa</taxon>
        <taxon>Ecdysozoa</taxon>
        <taxon>Arthropoda</taxon>
        <taxon>Crustacea</taxon>
        <taxon>Branchiopoda</taxon>
        <taxon>Anostraca</taxon>
        <taxon>Artemiidae</taxon>
        <taxon>Artemia</taxon>
    </lineage>
</organism>
<keyword evidence="9 14" id="KW-0443">Lipid metabolism</keyword>
<evidence type="ECO:0000256" key="6">
    <source>
        <dbReference type="ARBA" id="ARBA00022692"/>
    </source>
</evidence>
<comment type="caution">
    <text evidence="14">Lacks conserved residue(s) required for the propagation of feature annotation.</text>
</comment>
<dbReference type="GO" id="GO:0030148">
    <property type="term" value="P:sphingolipid biosynthetic process"/>
    <property type="evidence" value="ECO:0007669"/>
    <property type="project" value="TreeGrafter"/>
</dbReference>
<feature type="non-terminal residue" evidence="15">
    <location>
        <position position="1"/>
    </location>
</feature>
<keyword evidence="8 14" id="KW-1133">Transmembrane helix</keyword>
<dbReference type="GO" id="GO:0102158">
    <property type="term" value="F:very-long-chain (3R)-3-hydroxyacyl-CoA dehydratase activity"/>
    <property type="evidence" value="ECO:0007669"/>
    <property type="project" value="UniProtKB-EC"/>
</dbReference>
<comment type="function">
    <text evidence="14">Catalyzes the third of the four reactions of the long-chain fatty acids elongation cycle. This endoplasmic reticulum-bound enzymatic process, allows the addition of two carbons to the chain of long- and very long-chain fatty acids/VLCFAs per cycle. This enzyme catalyzes the dehydration of the 3-hydroxyacyl-CoA intermediate into trans-2,3-enoyl-CoA, within each cycle of fatty acid elongation. Thereby, it participates to the production of VLCFAs of different chain lengths that are involved in multiple biological processes as precursors of membrane lipids and lipid mediators.</text>
</comment>
<keyword evidence="14" id="KW-0256">Endoplasmic reticulum</keyword>
<evidence type="ECO:0000256" key="4">
    <source>
        <dbReference type="ARBA" id="ARBA00013122"/>
    </source>
</evidence>
<feature type="transmembrane region" description="Helical" evidence="14">
    <location>
        <begin position="15"/>
        <end position="34"/>
    </location>
</feature>
<evidence type="ECO:0000256" key="10">
    <source>
        <dbReference type="ARBA" id="ARBA00023136"/>
    </source>
</evidence>
<evidence type="ECO:0000256" key="12">
    <source>
        <dbReference type="ARBA" id="ARBA00023239"/>
    </source>
</evidence>
<keyword evidence="12 14" id="KW-0456">Lyase</keyword>
<comment type="catalytic activity">
    <reaction evidence="13 14">
        <text>a very-long-chain (3R)-3-hydroxyacyl-CoA = a very-long-chain (2E)-enoyl-CoA + H2O</text>
        <dbReference type="Rhea" id="RHEA:45812"/>
        <dbReference type="ChEBI" id="CHEBI:15377"/>
        <dbReference type="ChEBI" id="CHEBI:83728"/>
        <dbReference type="ChEBI" id="CHEBI:85440"/>
        <dbReference type="EC" id="4.2.1.134"/>
    </reaction>
</comment>
<comment type="subcellular location">
    <subcellularLocation>
        <location evidence="14">Endoplasmic reticulum membrane</location>
        <topology evidence="14">Multi-pass membrane protein</topology>
    </subcellularLocation>
    <subcellularLocation>
        <location evidence="1">Membrane</location>
        <topology evidence="1">Multi-pass membrane protein</topology>
    </subcellularLocation>
</comment>
<keyword evidence="16" id="KW-1185">Reference proteome</keyword>
<dbReference type="Proteomes" id="UP001187531">
    <property type="component" value="Unassembled WGS sequence"/>
</dbReference>
<dbReference type="Pfam" id="PF04387">
    <property type="entry name" value="PTPLA"/>
    <property type="match status" value="1"/>
</dbReference>
<dbReference type="AlphaFoldDB" id="A0AA88LBU8"/>
<keyword evidence="10 14" id="KW-0472">Membrane</keyword>
<dbReference type="GO" id="GO:0005789">
    <property type="term" value="C:endoplasmic reticulum membrane"/>
    <property type="evidence" value="ECO:0007669"/>
    <property type="project" value="UniProtKB-SubCell"/>
</dbReference>
<dbReference type="EC" id="4.2.1.134" evidence="4 14"/>
<feature type="non-terminal residue" evidence="15">
    <location>
        <position position="136"/>
    </location>
</feature>
<evidence type="ECO:0000256" key="2">
    <source>
        <dbReference type="ARBA" id="ARBA00005194"/>
    </source>
</evidence>
<dbReference type="GO" id="GO:0042761">
    <property type="term" value="P:very long-chain fatty acid biosynthetic process"/>
    <property type="evidence" value="ECO:0007669"/>
    <property type="project" value="TreeGrafter"/>
</dbReference>
<evidence type="ECO:0000256" key="1">
    <source>
        <dbReference type="ARBA" id="ARBA00004141"/>
    </source>
</evidence>
<evidence type="ECO:0000256" key="5">
    <source>
        <dbReference type="ARBA" id="ARBA00022516"/>
    </source>
</evidence>
<keyword evidence="11 14" id="KW-0275">Fatty acid biosynthesis</keyword>
<dbReference type="GO" id="GO:0030497">
    <property type="term" value="P:fatty acid elongation"/>
    <property type="evidence" value="ECO:0007669"/>
    <property type="project" value="TreeGrafter"/>
</dbReference>
<keyword evidence="6 14" id="KW-0812">Transmembrane</keyword>
<gene>
    <name evidence="15" type="ORF">QYM36_000217</name>
</gene>
<evidence type="ECO:0000256" key="9">
    <source>
        <dbReference type="ARBA" id="ARBA00023098"/>
    </source>
</evidence>
<dbReference type="PANTHER" id="PTHR11035">
    <property type="entry name" value="VERY-LONG-CHAIN (3R)-3-HYDROXYACYL-COA DEHYDRATASE"/>
    <property type="match status" value="1"/>
</dbReference>
<evidence type="ECO:0000256" key="14">
    <source>
        <dbReference type="RuleBase" id="RU363109"/>
    </source>
</evidence>